<protein>
    <submittedName>
        <fullName evidence="2">Phage baseplate assembly protein V</fullName>
    </submittedName>
</protein>
<dbReference type="Pfam" id="PF04717">
    <property type="entry name" value="Phage_base_V"/>
    <property type="match status" value="1"/>
</dbReference>
<keyword evidence="3" id="KW-1185">Reference proteome</keyword>
<dbReference type="InterPro" id="IPR037026">
    <property type="entry name" value="Vgr_OB-fold_dom_sf"/>
</dbReference>
<dbReference type="EMBL" id="JAQQLI010000003">
    <property type="protein sequence ID" value="MDC7784770.1"/>
    <property type="molecule type" value="Genomic_DNA"/>
</dbReference>
<sequence length="232" mass="25053">MRDLLQELVTRVAELERKSDNMLRPGPVQARKKIDGEWFVRTKIGGTDEKPTLSPWLPYAQQNGGPKGLNVYRVPQIGENMMMVSPTGDPRQALLVPMFWSNEHKPPSDKEDEVVVTHPKFRLSLADGTLKIESSEVIEFNSAQTIRLVGGGSEVELKGGHINIVSGDIHTVGKTHLGVESKDEQGKKKAVMEGLLIGPRVKLSEKDATEDPKVGEIMAAIAAAGGGGGGGD</sequence>
<evidence type="ECO:0000313" key="2">
    <source>
        <dbReference type="EMBL" id="MDC7784770.1"/>
    </source>
</evidence>
<organism evidence="2 3">
    <name type="scientific">Rhodoplanes tepidamans</name>
    <name type="common">Rhodoplanes cryptolactis</name>
    <dbReference type="NCBI Taxonomy" id="200616"/>
    <lineage>
        <taxon>Bacteria</taxon>
        <taxon>Pseudomonadati</taxon>
        <taxon>Pseudomonadota</taxon>
        <taxon>Alphaproteobacteria</taxon>
        <taxon>Hyphomicrobiales</taxon>
        <taxon>Nitrobacteraceae</taxon>
        <taxon>Rhodoplanes</taxon>
    </lineage>
</organism>
<evidence type="ECO:0000313" key="3">
    <source>
        <dbReference type="Proteomes" id="UP001165652"/>
    </source>
</evidence>
<dbReference type="Proteomes" id="UP001165652">
    <property type="component" value="Unassembled WGS sequence"/>
</dbReference>
<dbReference type="Gene3D" id="2.40.50.230">
    <property type="entry name" value="Gp5 N-terminal domain"/>
    <property type="match status" value="1"/>
</dbReference>
<reference evidence="2" key="2">
    <citation type="submission" date="2023-02" db="EMBL/GenBank/DDBJ databases">
        <authorList>
            <person name="Rayyan A."/>
            <person name="Meyer T."/>
            <person name="Kyndt J.A."/>
        </authorList>
    </citation>
    <scope>NUCLEOTIDE SEQUENCE</scope>
    <source>
        <strain evidence="2">DSM 9987</strain>
    </source>
</reference>
<feature type="domain" description="Gp5/Type VI secretion system Vgr protein OB-fold" evidence="1">
    <location>
        <begin position="25"/>
        <end position="100"/>
    </location>
</feature>
<evidence type="ECO:0000259" key="1">
    <source>
        <dbReference type="Pfam" id="PF04717"/>
    </source>
</evidence>
<reference evidence="2" key="1">
    <citation type="journal article" date="2023" name="Microbiol Resour">
        <title>Genome Sequences of Rhodoplanes serenus and Two Thermotolerant Strains, Rhodoplanes tepidamans and 'Rhodoplanes cryptolactis,' Further Refine the Genus.</title>
        <authorList>
            <person name="Rayyan A.A."/>
            <person name="Kyndt J.A."/>
        </authorList>
    </citation>
    <scope>NUCLEOTIDE SEQUENCE</scope>
    <source>
        <strain evidence="2">DSM 9987</strain>
    </source>
</reference>
<proteinExistence type="predicted"/>
<accession>A0ABT5J546</accession>
<comment type="caution">
    <text evidence="2">The sequence shown here is derived from an EMBL/GenBank/DDBJ whole genome shotgun (WGS) entry which is preliminary data.</text>
</comment>
<gene>
    <name evidence="2" type="ORF">PQJ73_03660</name>
</gene>
<name>A0ABT5J546_RHOTP</name>
<dbReference type="RefSeq" id="WP_272775616.1">
    <property type="nucleotide sequence ID" value="NZ_JAQQLI010000003.1"/>
</dbReference>
<dbReference type="InterPro" id="IPR006531">
    <property type="entry name" value="Gp5/Vgr_OB"/>
</dbReference>